<keyword evidence="1" id="KW-0472">Membrane</keyword>
<feature type="transmembrane region" description="Helical" evidence="1">
    <location>
        <begin position="110"/>
        <end position="128"/>
    </location>
</feature>
<gene>
    <name evidence="2" type="ORF">K9V48_08230</name>
</gene>
<proteinExistence type="predicted"/>
<feature type="transmembrane region" description="Helical" evidence="1">
    <location>
        <begin position="77"/>
        <end position="98"/>
    </location>
</feature>
<keyword evidence="3" id="KW-1185">Reference proteome</keyword>
<evidence type="ECO:0000256" key="1">
    <source>
        <dbReference type="SAM" id="Phobius"/>
    </source>
</evidence>
<dbReference type="EMBL" id="JAIQUM010000013">
    <property type="protein sequence ID" value="MBZ5750233.1"/>
    <property type="molecule type" value="Genomic_DNA"/>
</dbReference>
<name>A0ABS7UPL3_9BACI</name>
<dbReference type="RefSeq" id="WP_224138273.1">
    <property type="nucleotide sequence ID" value="NZ_JAIQUM010000013.1"/>
</dbReference>
<protein>
    <recommendedName>
        <fullName evidence="4">DUF1700 domain-containing protein</fullName>
    </recommendedName>
</protein>
<evidence type="ECO:0000313" key="3">
    <source>
        <dbReference type="Proteomes" id="UP001165287"/>
    </source>
</evidence>
<reference evidence="2" key="1">
    <citation type="submission" date="2024-05" db="EMBL/GenBank/DDBJ databases">
        <title>Metabacillus sp. nov., isolated from the rhizosphere soil of tomato plants.</title>
        <authorList>
            <person name="Ma R."/>
        </authorList>
    </citation>
    <scope>NUCLEOTIDE SEQUENCE</scope>
    <source>
        <strain evidence="2">DBTR6</strain>
    </source>
</reference>
<organism evidence="2 3">
    <name type="scientific">Metabacillus rhizolycopersici</name>
    <dbReference type="NCBI Taxonomy" id="2875709"/>
    <lineage>
        <taxon>Bacteria</taxon>
        <taxon>Bacillati</taxon>
        <taxon>Bacillota</taxon>
        <taxon>Bacilli</taxon>
        <taxon>Bacillales</taxon>
        <taxon>Bacillaceae</taxon>
        <taxon>Metabacillus</taxon>
    </lineage>
</organism>
<dbReference type="Proteomes" id="UP001165287">
    <property type="component" value="Unassembled WGS sequence"/>
</dbReference>
<keyword evidence="1" id="KW-1133">Transmembrane helix</keyword>
<dbReference type="Pfam" id="PF22564">
    <property type="entry name" value="HAAS"/>
    <property type="match status" value="1"/>
</dbReference>
<comment type="caution">
    <text evidence="2">The sequence shown here is derived from an EMBL/GenBank/DDBJ whole genome shotgun (WGS) entry which is preliminary data.</text>
</comment>
<sequence>MIRSKERFLQDLEQSLPSSVNKTEVIKEYNLHIEEKLFDQPHLKIEDVLEQIGDPVEIAKQYEDSLLIAKGFVSRNFVFCNFMFFFIGGLLTVCYHIFEDSLFSDAWGLLAQIPLTIVIVYTMFWMVLGFEIGREYGLLGKELFSKTVFISLIPNVLLMMMTLFHFIPVQWFQPILTPAFIMLCVIMTCLIYPISKLFYYIGVYRSV</sequence>
<evidence type="ECO:0000313" key="2">
    <source>
        <dbReference type="EMBL" id="MBZ5750233.1"/>
    </source>
</evidence>
<keyword evidence="1" id="KW-0812">Transmembrane</keyword>
<evidence type="ECO:0008006" key="4">
    <source>
        <dbReference type="Google" id="ProtNLM"/>
    </source>
</evidence>
<accession>A0ABS7UPL3</accession>
<feature type="transmembrane region" description="Helical" evidence="1">
    <location>
        <begin position="148"/>
        <end position="167"/>
    </location>
</feature>
<feature type="transmembrane region" description="Helical" evidence="1">
    <location>
        <begin position="179"/>
        <end position="201"/>
    </location>
</feature>